<feature type="region of interest" description="Disordered" evidence="3">
    <location>
        <begin position="1"/>
        <end position="166"/>
    </location>
</feature>
<name>A0ABN3K5H5_9ACTN</name>
<gene>
    <name evidence="5" type="ORF">GCM10010191_75360</name>
</gene>
<evidence type="ECO:0000313" key="5">
    <source>
        <dbReference type="EMBL" id="GAA2447101.1"/>
    </source>
</evidence>
<dbReference type="RefSeq" id="WP_344595663.1">
    <property type="nucleotide sequence ID" value="NZ_BAAARW010000032.1"/>
</dbReference>
<keyword evidence="4" id="KW-0812">Transmembrane</keyword>
<reference evidence="5 6" key="1">
    <citation type="journal article" date="2019" name="Int. J. Syst. Evol. Microbiol.">
        <title>The Global Catalogue of Microorganisms (GCM) 10K type strain sequencing project: providing services to taxonomists for standard genome sequencing and annotation.</title>
        <authorList>
            <consortium name="The Broad Institute Genomics Platform"/>
            <consortium name="The Broad Institute Genome Sequencing Center for Infectious Disease"/>
            <person name="Wu L."/>
            <person name="Ma J."/>
        </authorList>
    </citation>
    <scope>NUCLEOTIDE SEQUENCE [LARGE SCALE GENOMIC DNA]</scope>
    <source>
        <strain evidence="5 6">JCM 3325</strain>
    </source>
</reference>
<proteinExistence type="predicted"/>
<dbReference type="Proteomes" id="UP001501231">
    <property type="component" value="Unassembled WGS sequence"/>
</dbReference>
<dbReference type="EMBL" id="BAAARW010000032">
    <property type="protein sequence ID" value="GAA2447101.1"/>
    <property type="molecule type" value="Genomic_DNA"/>
</dbReference>
<keyword evidence="4" id="KW-1133">Transmembrane helix</keyword>
<evidence type="ECO:0000313" key="6">
    <source>
        <dbReference type="Proteomes" id="UP001501231"/>
    </source>
</evidence>
<comment type="subcellular location">
    <subcellularLocation>
        <location evidence="1">Membrane</location>
    </subcellularLocation>
</comment>
<sequence>MTRGRTNADNAERRAAEAKEKARRAAELAELAEQAAKEAAEAAAALETDEPEPEDDEPTAEKTKSVVSRAAAKPELVKPEPEPDAEPEPETKAKAEPVPDPESEPDTDLDSKAGTESDAEPETEDGAEDEAELEDEAEAEDGSEKDADGADDDGKAVKKKAAKVGAGRRAFGRPRVSVPGGGLRGLVPLGLVAVLAATGVGWMWMKKSEMDATETATRQATYAATQAAQSISSYDYRTVDADMRKATAYATGGFRKQFETQAERVRTLAPQQQAMVTGTAVKTAVEDISPESGTVLVFLNQQTVKNSEKGEAQRLPSQFTLRLAMTKVGDRWLVSKVEVV</sequence>
<evidence type="ECO:0000256" key="4">
    <source>
        <dbReference type="SAM" id="Phobius"/>
    </source>
</evidence>
<dbReference type="PANTHER" id="PTHR37042:SF4">
    <property type="entry name" value="OUTER MEMBRANE PROTEIN RV1973"/>
    <property type="match status" value="1"/>
</dbReference>
<feature type="compositionally biased region" description="Basic and acidic residues" evidence="3">
    <location>
        <begin position="142"/>
        <end position="156"/>
    </location>
</feature>
<organism evidence="5 6">
    <name type="scientific">Actinomadura vinacea</name>
    <dbReference type="NCBI Taxonomy" id="115336"/>
    <lineage>
        <taxon>Bacteria</taxon>
        <taxon>Bacillati</taxon>
        <taxon>Actinomycetota</taxon>
        <taxon>Actinomycetes</taxon>
        <taxon>Streptosporangiales</taxon>
        <taxon>Thermomonosporaceae</taxon>
        <taxon>Actinomadura</taxon>
    </lineage>
</organism>
<protein>
    <recommendedName>
        <fullName evidence="7">Mce-associated membrane protein</fullName>
    </recommendedName>
</protein>
<feature type="compositionally biased region" description="Acidic residues" evidence="3">
    <location>
        <begin position="117"/>
        <end position="141"/>
    </location>
</feature>
<feature type="compositionally biased region" description="Acidic residues" evidence="3">
    <location>
        <begin position="47"/>
        <end position="58"/>
    </location>
</feature>
<evidence type="ECO:0008006" key="7">
    <source>
        <dbReference type="Google" id="ProtNLM"/>
    </source>
</evidence>
<feature type="compositionally biased region" description="Basic and acidic residues" evidence="3">
    <location>
        <begin position="10"/>
        <end position="27"/>
    </location>
</feature>
<evidence type="ECO:0000256" key="2">
    <source>
        <dbReference type="ARBA" id="ARBA00023136"/>
    </source>
</evidence>
<accession>A0ABN3K5H5</accession>
<evidence type="ECO:0000256" key="3">
    <source>
        <dbReference type="SAM" id="MobiDB-lite"/>
    </source>
</evidence>
<feature type="compositionally biased region" description="Acidic residues" evidence="3">
    <location>
        <begin position="99"/>
        <end position="108"/>
    </location>
</feature>
<keyword evidence="2 4" id="KW-0472">Membrane</keyword>
<comment type="caution">
    <text evidence="5">The sequence shown here is derived from an EMBL/GenBank/DDBJ whole genome shotgun (WGS) entry which is preliminary data.</text>
</comment>
<dbReference type="PANTHER" id="PTHR37042">
    <property type="entry name" value="OUTER MEMBRANE PROTEIN RV1973"/>
    <property type="match status" value="1"/>
</dbReference>
<evidence type="ECO:0000256" key="1">
    <source>
        <dbReference type="ARBA" id="ARBA00004370"/>
    </source>
</evidence>
<keyword evidence="6" id="KW-1185">Reference proteome</keyword>
<feature type="transmembrane region" description="Helical" evidence="4">
    <location>
        <begin position="185"/>
        <end position="205"/>
    </location>
</feature>